<comment type="caution">
    <text evidence="1">The sequence shown here is derived from an EMBL/GenBank/DDBJ whole genome shotgun (WGS) entry which is preliminary data.</text>
</comment>
<keyword evidence="2" id="KW-1185">Reference proteome</keyword>
<dbReference type="AlphaFoldDB" id="A0A3M7T1W3"/>
<sequence>MLQSILNFLIQREERSQNVRNHSFFIDDDLVPGFLEKKLLSELEKTELTKRLFFNEFFAISNALHKVIPIVIQKN</sequence>
<name>A0A3M7T1W3_BRAPC</name>
<proteinExistence type="predicted"/>
<reference evidence="1 2" key="1">
    <citation type="journal article" date="2018" name="Sci. Rep.">
        <title>Genomic signatures of local adaptation to the degree of environmental predictability in rotifers.</title>
        <authorList>
            <person name="Franch-Gras L."/>
            <person name="Hahn C."/>
            <person name="Garcia-Roger E.M."/>
            <person name="Carmona M.J."/>
            <person name="Serra M."/>
            <person name="Gomez A."/>
        </authorList>
    </citation>
    <scope>NUCLEOTIDE SEQUENCE [LARGE SCALE GENOMIC DNA]</scope>
    <source>
        <strain evidence="1">HYR1</strain>
    </source>
</reference>
<protein>
    <submittedName>
        <fullName evidence="1">Uncharacterized protein</fullName>
    </submittedName>
</protein>
<dbReference type="EMBL" id="REGN01000425">
    <property type="protein sequence ID" value="RNA42021.1"/>
    <property type="molecule type" value="Genomic_DNA"/>
</dbReference>
<evidence type="ECO:0000313" key="1">
    <source>
        <dbReference type="EMBL" id="RNA42021.1"/>
    </source>
</evidence>
<organism evidence="1 2">
    <name type="scientific">Brachionus plicatilis</name>
    <name type="common">Marine rotifer</name>
    <name type="synonym">Brachionus muelleri</name>
    <dbReference type="NCBI Taxonomy" id="10195"/>
    <lineage>
        <taxon>Eukaryota</taxon>
        <taxon>Metazoa</taxon>
        <taxon>Spiralia</taxon>
        <taxon>Gnathifera</taxon>
        <taxon>Rotifera</taxon>
        <taxon>Eurotatoria</taxon>
        <taxon>Monogononta</taxon>
        <taxon>Pseudotrocha</taxon>
        <taxon>Ploima</taxon>
        <taxon>Brachionidae</taxon>
        <taxon>Brachionus</taxon>
    </lineage>
</organism>
<dbReference type="Proteomes" id="UP000276133">
    <property type="component" value="Unassembled WGS sequence"/>
</dbReference>
<accession>A0A3M7T1W3</accession>
<gene>
    <name evidence="1" type="ORF">BpHYR1_043107</name>
</gene>
<evidence type="ECO:0000313" key="2">
    <source>
        <dbReference type="Proteomes" id="UP000276133"/>
    </source>
</evidence>